<dbReference type="AlphaFoldDB" id="A0A2D3V317"/>
<dbReference type="OrthoDB" id="2391627at2759"/>
<dbReference type="Pfam" id="PF09796">
    <property type="entry name" value="QCR10"/>
    <property type="match status" value="1"/>
</dbReference>
<reference evidence="2 3" key="1">
    <citation type="submission" date="2016-03" db="EMBL/GenBank/DDBJ databases">
        <authorList>
            <person name="Ploux O."/>
        </authorList>
    </citation>
    <scope>NUCLEOTIDE SEQUENCE [LARGE SCALE GENOMIC DNA]</scope>
    <source>
        <strain evidence="2 3">URUG2</strain>
    </source>
</reference>
<evidence type="ECO:0000313" key="2">
    <source>
        <dbReference type="EMBL" id="CZT19077.1"/>
    </source>
</evidence>
<dbReference type="GO" id="GO:0006122">
    <property type="term" value="P:mitochondrial electron transport, ubiquinol to cytochrome c"/>
    <property type="evidence" value="ECO:0007669"/>
    <property type="project" value="InterPro"/>
</dbReference>
<gene>
    <name evidence="2" type="ORF">RCC_04923</name>
</gene>
<dbReference type="Proteomes" id="UP000225277">
    <property type="component" value="Unassembled WGS sequence"/>
</dbReference>
<dbReference type="GeneID" id="35600091"/>
<dbReference type="STRING" id="112498.A0A2D3V317"/>
<dbReference type="RefSeq" id="XP_023625967.1">
    <property type="nucleotide sequence ID" value="XM_023770199.1"/>
</dbReference>
<sequence length="109" mass="12142">MQPTLLRRSGGYLGNSGKNGIQPWKQPVSYETFRSKYGPQYKAAMHVGGMDKQFLVRAGYLAAGFGASAGVFLIFFFDGLPRLQKDVLGKIPFLSQFYNKEIAPEDNPF</sequence>
<dbReference type="PANTHER" id="PTHR28254:SF1">
    <property type="entry name" value="CYTOCHROME B-C1 COMPLEX SUBUNIT 10, MITOCHONDRIAL"/>
    <property type="match status" value="1"/>
</dbReference>
<dbReference type="PANTHER" id="PTHR28254">
    <property type="entry name" value="CYTOCHROME B-C1 COMPLEX SUBUNIT 10"/>
    <property type="match status" value="1"/>
</dbReference>
<feature type="transmembrane region" description="Helical" evidence="1">
    <location>
        <begin position="54"/>
        <end position="77"/>
    </location>
</feature>
<evidence type="ECO:0000256" key="1">
    <source>
        <dbReference type="SAM" id="Phobius"/>
    </source>
</evidence>
<dbReference type="GO" id="GO:0005739">
    <property type="term" value="C:mitochondrion"/>
    <property type="evidence" value="ECO:0007669"/>
    <property type="project" value="GOC"/>
</dbReference>
<dbReference type="InterPro" id="IPR019182">
    <property type="entry name" value="Cytochrome_b-c1_su10_fun"/>
</dbReference>
<accession>A0A2D3V317</accession>
<organism evidence="2 3">
    <name type="scientific">Ramularia collo-cygni</name>
    <dbReference type="NCBI Taxonomy" id="112498"/>
    <lineage>
        <taxon>Eukaryota</taxon>
        <taxon>Fungi</taxon>
        <taxon>Dikarya</taxon>
        <taxon>Ascomycota</taxon>
        <taxon>Pezizomycotina</taxon>
        <taxon>Dothideomycetes</taxon>
        <taxon>Dothideomycetidae</taxon>
        <taxon>Mycosphaerellales</taxon>
        <taxon>Mycosphaerellaceae</taxon>
        <taxon>Ramularia</taxon>
    </lineage>
</organism>
<dbReference type="EMBL" id="FJUY01000006">
    <property type="protein sequence ID" value="CZT19077.1"/>
    <property type="molecule type" value="Genomic_DNA"/>
</dbReference>
<keyword evidence="1" id="KW-1133">Transmembrane helix</keyword>
<keyword evidence="3" id="KW-1185">Reference proteome</keyword>
<name>A0A2D3V317_9PEZI</name>
<protein>
    <submittedName>
        <fullName evidence="2">Related to ubiquinol cytochrome c reductase 8.5 kDa subunit</fullName>
    </submittedName>
</protein>
<proteinExistence type="predicted"/>
<keyword evidence="1" id="KW-0812">Transmembrane</keyword>
<evidence type="ECO:0000313" key="3">
    <source>
        <dbReference type="Proteomes" id="UP000225277"/>
    </source>
</evidence>
<keyword evidence="1" id="KW-0472">Membrane</keyword>